<keyword evidence="4" id="KW-1185">Reference proteome</keyword>
<dbReference type="KEGG" id="schf:IPT68_22405"/>
<proteinExistence type="predicted"/>
<feature type="compositionally biased region" description="Basic residues" evidence="1">
    <location>
        <begin position="99"/>
        <end position="113"/>
    </location>
</feature>
<feature type="compositionally biased region" description="Low complexity" evidence="1">
    <location>
        <begin position="315"/>
        <end position="328"/>
    </location>
</feature>
<sequence length="348" mass="34792">MADEQYRWLNRETAERLLSGEPLDAVGADGGEEAARLARTLGALSADPPLTSDELPGEAAALAAFRKVRADRDSEGAAFGVPGRAQPSDAGLMRIGGRAGRRGSAARRRGRGRPVRLALAAALAVVMVGGVAVAAGTGVLGTPFLDDEPGPAASVTAAESPQRPSAPPAPTEREQPGSATSDGTTGGPSAGDPDPSGDNTSSPGRDTGKPSPDAGGGWSAVTSACRDLRDGRTLDDGRKRALNEAAGGSSRVQKYCDAVLGGSDGREDEGRVGEDAGGKGDDEAQSGDSGDSGEGNRDSGDDGVEDPKSGLTGGSAPRASRSSSALAPERTGRAQSLLPTPDASSSLL</sequence>
<evidence type="ECO:0000313" key="4">
    <source>
        <dbReference type="Proteomes" id="UP000594008"/>
    </source>
</evidence>
<evidence type="ECO:0000256" key="2">
    <source>
        <dbReference type="SAM" id="Phobius"/>
    </source>
</evidence>
<evidence type="ECO:0008006" key="5">
    <source>
        <dbReference type="Google" id="ProtNLM"/>
    </source>
</evidence>
<organism evidence="3 4">
    <name type="scientific">Streptomyces chromofuscus</name>
    <dbReference type="NCBI Taxonomy" id="42881"/>
    <lineage>
        <taxon>Bacteria</taxon>
        <taxon>Bacillati</taxon>
        <taxon>Actinomycetota</taxon>
        <taxon>Actinomycetes</taxon>
        <taxon>Kitasatosporales</taxon>
        <taxon>Streptomycetaceae</taxon>
        <taxon>Streptomyces</taxon>
    </lineage>
</organism>
<reference evidence="3 4" key="1">
    <citation type="submission" date="2020-10" db="EMBL/GenBank/DDBJ databases">
        <title>Streptomyces chromofuscus complate genome analysis.</title>
        <authorList>
            <person name="Anwar N."/>
        </authorList>
    </citation>
    <scope>NUCLEOTIDE SEQUENCE [LARGE SCALE GENOMIC DNA]</scope>
    <source>
        <strain evidence="3 4">DSM 40273</strain>
    </source>
</reference>
<name>A0A7M2T3V1_STRCW</name>
<feature type="compositionally biased region" description="Polar residues" evidence="1">
    <location>
        <begin position="333"/>
        <end position="348"/>
    </location>
</feature>
<keyword evidence="2" id="KW-0472">Membrane</keyword>
<evidence type="ECO:0000256" key="1">
    <source>
        <dbReference type="SAM" id="MobiDB-lite"/>
    </source>
</evidence>
<feature type="compositionally biased region" description="Basic and acidic residues" evidence="1">
    <location>
        <begin position="226"/>
        <end position="242"/>
    </location>
</feature>
<feature type="compositionally biased region" description="Basic and acidic residues" evidence="1">
    <location>
        <begin position="294"/>
        <end position="308"/>
    </location>
</feature>
<evidence type="ECO:0000313" key="3">
    <source>
        <dbReference type="EMBL" id="QOV42563.1"/>
    </source>
</evidence>
<dbReference type="Proteomes" id="UP000594008">
    <property type="component" value="Chromosome"/>
</dbReference>
<keyword evidence="2" id="KW-1133">Transmembrane helix</keyword>
<protein>
    <recommendedName>
        <fullName evidence="5">Extensin</fullName>
    </recommendedName>
</protein>
<keyword evidence="2" id="KW-0812">Transmembrane</keyword>
<feature type="compositionally biased region" description="Basic and acidic residues" evidence="1">
    <location>
        <begin position="264"/>
        <end position="282"/>
    </location>
</feature>
<feature type="region of interest" description="Disordered" evidence="1">
    <location>
        <begin position="81"/>
        <end position="113"/>
    </location>
</feature>
<feature type="region of interest" description="Disordered" evidence="1">
    <location>
        <begin position="145"/>
        <end position="348"/>
    </location>
</feature>
<dbReference type="RefSeq" id="WP_189700912.1">
    <property type="nucleotide sequence ID" value="NZ_BMTA01000022.1"/>
</dbReference>
<feature type="transmembrane region" description="Helical" evidence="2">
    <location>
        <begin position="117"/>
        <end position="140"/>
    </location>
</feature>
<dbReference type="EMBL" id="CP063374">
    <property type="protein sequence ID" value="QOV42563.1"/>
    <property type="molecule type" value="Genomic_DNA"/>
</dbReference>
<dbReference type="AlphaFoldDB" id="A0A7M2T3V1"/>
<accession>A0A7M2T3V1</accession>
<gene>
    <name evidence="3" type="ORF">IPT68_22405</name>
</gene>